<dbReference type="GO" id="GO:0005506">
    <property type="term" value="F:iron ion binding"/>
    <property type="evidence" value="ECO:0007669"/>
    <property type="project" value="InterPro"/>
</dbReference>
<dbReference type="Pfam" id="PF00067">
    <property type="entry name" value="p450"/>
    <property type="match status" value="1"/>
</dbReference>
<evidence type="ECO:0000256" key="10">
    <source>
        <dbReference type="ARBA" id="ARBA00023033"/>
    </source>
</evidence>
<dbReference type="GO" id="GO:0016709">
    <property type="term" value="F:oxidoreductase activity, acting on paired donors, with incorporation or reduction of molecular oxygen, NAD(P)H as one donor, and incorporation of one atom of oxygen"/>
    <property type="evidence" value="ECO:0007669"/>
    <property type="project" value="TreeGrafter"/>
</dbReference>
<dbReference type="InterPro" id="IPR036396">
    <property type="entry name" value="Cyt_P450_sf"/>
</dbReference>
<dbReference type="EMBL" id="RXIC02000024">
    <property type="protein sequence ID" value="KAB1211032.1"/>
    <property type="molecule type" value="Genomic_DNA"/>
</dbReference>
<reference evidence="15" key="1">
    <citation type="submission" date="2018-07" db="EMBL/GenBank/DDBJ databases">
        <authorList>
            <person name="Gao Z.-S."/>
            <person name="Jia H.-M."/>
            <person name="Jia H.-J."/>
            <person name="Cai Q.-L."/>
            <person name="Wang Y."/>
            <person name="Zhao H.-B."/>
        </authorList>
    </citation>
    <scope>NUCLEOTIDE SEQUENCE</scope>
    <source>
        <tissue evidence="15">Leaves</tissue>
    </source>
</reference>
<evidence type="ECO:0000256" key="5">
    <source>
        <dbReference type="ARBA" id="ARBA00022692"/>
    </source>
</evidence>
<dbReference type="InterPro" id="IPR017972">
    <property type="entry name" value="Cyt_P450_CS"/>
</dbReference>
<feature type="transmembrane region" description="Helical" evidence="14">
    <location>
        <begin position="6"/>
        <end position="28"/>
    </location>
</feature>
<dbReference type="Proteomes" id="UP000516437">
    <property type="component" value="Chromosome 6"/>
</dbReference>
<proteinExistence type="inferred from homology"/>
<evidence type="ECO:0000256" key="11">
    <source>
        <dbReference type="ARBA" id="ARBA00023136"/>
    </source>
</evidence>
<evidence type="ECO:0000313" key="16">
    <source>
        <dbReference type="EMBL" id="KAB1219012.1"/>
    </source>
</evidence>
<dbReference type="InterPro" id="IPR051103">
    <property type="entry name" value="Plant_metabolite_P450s"/>
</dbReference>
<keyword evidence="7 14" id="KW-1133">Transmembrane helix</keyword>
<dbReference type="GO" id="GO:0016020">
    <property type="term" value="C:membrane"/>
    <property type="evidence" value="ECO:0007669"/>
    <property type="project" value="UniProtKB-SubCell"/>
</dbReference>
<dbReference type="FunFam" id="1.10.630.10:FF:000019">
    <property type="entry name" value="Cytochrome P450 family protein"/>
    <property type="match status" value="1"/>
</dbReference>
<reference evidence="15" key="3">
    <citation type="submission" date="2019-09" db="EMBL/GenBank/DDBJ databases">
        <authorList>
            <person name="Gao Z."/>
        </authorList>
    </citation>
    <scope>NUCLEOTIDE SEQUENCE</scope>
    <source>
        <tissue evidence="15">Leaves</tissue>
    </source>
</reference>
<comment type="caution">
    <text evidence="15">The sequence shown here is derived from an EMBL/GenBank/DDBJ whole genome shotgun (WGS) entry which is preliminary data.</text>
</comment>
<feature type="binding site" description="axial binding residue" evidence="12">
    <location>
        <position position="452"/>
    </location>
    <ligand>
        <name>heme</name>
        <dbReference type="ChEBI" id="CHEBI:30413"/>
    </ligand>
    <ligandPart>
        <name>Fe</name>
        <dbReference type="ChEBI" id="CHEBI:18248"/>
    </ligandPart>
</feature>
<evidence type="ECO:0000256" key="3">
    <source>
        <dbReference type="ARBA" id="ARBA00010617"/>
    </source>
</evidence>
<evidence type="ECO:0000256" key="13">
    <source>
        <dbReference type="RuleBase" id="RU000461"/>
    </source>
</evidence>
<evidence type="ECO:0008006" key="18">
    <source>
        <dbReference type="Google" id="ProtNLM"/>
    </source>
</evidence>
<organism evidence="15 17">
    <name type="scientific">Morella rubra</name>
    <name type="common">Chinese bayberry</name>
    <dbReference type="NCBI Taxonomy" id="262757"/>
    <lineage>
        <taxon>Eukaryota</taxon>
        <taxon>Viridiplantae</taxon>
        <taxon>Streptophyta</taxon>
        <taxon>Embryophyta</taxon>
        <taxon>Tracheophyta</taxon>
        <taxon>Spermatophyta</taxon>
        <taxon>Magnoliopsida</taxon>
        <taxon>eudicotyledons</taxon>
        <taxon>Gunneridae</taxon>
        <taxon>Pentapetalae</taxon>
        <taxon>rosids</taxon>
        <taxon>fabids</taxon>
        <taxon>Fagales</taxon>
        <taxon>Myricaceae</taxon>
        <taxon>Morella</taxon>
    </lineage>
</organism>
<gene>
    <name evidence="16" type="ORF">CJ030_MR3G015072</name>
    <name evidence="15" type="ORF">CJ030_MR6G018018</name>
</gene>
<evidence type="ECO:0000256" key="14">
    <source>
        <dbReference type="SAM" id="Phobius"/>
    </source>
</evidence>
<comment type="cofactor">
    <cofactor evidence="1 12">
        <name>heme</name>
        <dbReference type="ChEBI" id="CHEBI:30413"/>
    </cofactor>
</comment>
<sequence length="518" mass="58476">MAENQYNFLGLIFICFLSLILLVLVSLLKRRSKQTTRLHLPPSPPSLPFIGHLHYLRTAPFCKSLHNLSTRYGPLLYLRLGAKRCLVVSSLSMAAEIFKTHDLDFASRPSFAFAKELPLGNLGIFGSPYGNYWRFMKKLCMTELLSDRQLERSRAVRHEEIVRLLKVVLELANKKEVVNMGTELMKLTNSIVSRLLLSIRCGEQGDEAEKITELVKESFEVGSKMCFGDILGPFKGLAFRLYGRHAMDVTRRYDEIFERVLKQHEEGGKREAKDFVDVLLRVLKYDNAEVKITRDHIKGILLDLYGGGTGSTAEGIQWAIAEVINHPDIFKKIREEIKSVVGSTRLVEESDIPRLPYLRAVVKETLRLHTPVPVAPRECLKSCKIKGFDIPEKTMVAINLYAIMRDPELWDNPTEFRPERFLISDKDKDNFEGADRMELINFIPFGAGRKSCPGLMFALSMLHTTIAVMVQCFDFKVGGEGDQAKINMQAGAGGLSLSMAHPVICLPVVHFNPFASEA</sequence>
<dbReference type="Gene3D" id="1.10.630.10">
    <property type="entry name" value="Cytochrome P450"/>
    <property type="match status" value="1"/>
</dbReference>
<reference evidence="15 17" key="2">
    <citation type="journal article" date="2019" name="Plant Biotechnol. J.">
        <title>The red bayberry genome and genetic basis of sex determination.</title>
        <authorList>
            <person name="Jia H.M."/>
            <person name="Jia H.J."/>
            <person name="Cai Q.L."/>
            <person name="Wang Y."/>
            <person name="Zhao H.B."/>
            <person name="Yang W.F."/>
            <person name="Wang G.Y."/>
            <person name="Li Y.H."/>
            <person name="Zhan D.L."/>
            <person name="Shen Y.T."/>
            <person name="Niu Q.F."/>
            <person name="Chang L."/>
            <person name="Qiu J."/>
            <person name="Zhao L."/>
            <person name="Xie H.B."/>
            <person name="Fu W.Y."/>
            <person name="Jin J."/>
            <person name="Li X.W."/>
            <person name="Jiao Y."/>
            <person name="Zhou C.C."/>
            <person name="Tu T."/>
            <person name="Chai C.Y."/>
            <person name="Gao J.L."/>
            <person name="Fan L.J."/>
            <person name="van de Weg E."/>
            <person name="Wang J.Y."/>
            <person name="Gao Z.S."/>
        </authorList>
    </citation>
    <scope>NUCLEOTIDE SEQUENCE [LARGE SCALE GENOMIC DNA]</scope>
    <source>
        <tissue evidence="15">Leaves</tissue>
    </source>
</reference>
<keyword evidence="6 12" id="KW-0479">Metal-binding</keyword>
<dbReference type="PRINTS" id="PR00463">
    <property type="entry name" value="EP450I"/>
</dbReference>
<dbReference type="GO" id="GO:0020037">
    <property type="term" value="F:heme binding"/>
    <property type="evidence" value="ECO:0007669"/>
    <property type="project" value="InterPro"/>
</dbReference>
<keyword evidence="17" id="KW-1185">Reference proteome</keyword>
<evidence type="ECO:0000313" key="15">
    <source>
        <dbReference type="EMBL" id="KAB1211032.1"/>
    </source>
</evidence>
<evidence type="ECO:0000256" key="6">
    <source>
        <dbReference type="ARBA" id="ARBA00022723"/>
    </source>
</evidence>
<comment type="similarity">
    <text evidence="3 13">Belongs to the cytochrome P450 family.</text>
</comment>
<evidence type="ECO:0000313" key="17">
    <source>
        <dbReference type="Proteomes" id="UP000516437"/>
    </source>
</evidence>
<dbReference type="InterPro" id="IPR001128">
    <property type="entry name" value="Cyt_P450"/>
</dbReference>
<dbReference type="PANTHER" id="PTHR24298">
    <property type="entry name" value="FLAVONOID 3'-MONOOXYGENASE-RELATED"/>
    <property type="match status" value="1"/>
</dbReference>
<keyword evidence="11 14" id="KW-0472">Membrane</keyword>
<keyword evidence="5 14" id="KW-0812">Transmembrane</keyword>
<dbReference type="SUPFAM" id="SSF48264">
    <property type="entry name" value="Cytochrome P450"/>
    <property type="match status" value="1"/>
</dbReference>
<evidence type="ECO:0000256" key="8">
    <source>
        <dbReference type="ARBA" id="ARBA00023002"/>
    </source>
</evidence>
<accession>A0A6A1VDU8</accession>
<evidence type="ECO:0000256" key="1">
    <source>
        <dbReference type="ARBA" id="ARBA00001971"/>
    </source>
</evidence>
<keyword evidence="4 12" id="KW-0349">Heme</keyword>
<dbReference type="PANTHER" id="PTHR24298:SF59">
    <property type="entry name" value="CYTOCHROME P450, FAMILY 705, SUBFAMILY A, POLYPEPTIDE 25-RELATED"/>
    <property type="match status" value="1"/>
</dbReference>
<dbReference type="EMBL" id="RXIC02000021">
    <property type="protein sequence ID" value="KAB1219012.1"/>
    <property type="molecule type" value="Genomic_DNA"/>
</dbReference>
<dbReference type="AlphaFoldDB" id="A0A6A1VDU8"/>
<evidence type="ECO:0000256" key="12">
    <source>
        <dbReference type="PIRSR" id="PIRSR602401-1"/>
    </source>
</evidence>
<dbReference type="InterPro" id="IPR002401">
    <property type="entry name" value="Cyt_P450_E_grp-I"/>
</dbReference>
<dbReference type="Proteomes" id="UP000516437">
    <property type="component" value="Chromosome 3"/>
</dbReference>
<evidence type="ECO:0000256" key="4">
    <source>
        <dbReference type="ARBA" id="ARBA00022617"/>
    </source>
</evidence>
<dbReference type="PROSITE" id="PS00086">
    <property type="entry name" value="CYTOCHROME_P450"/>
    <property type="match status" value="1"/>
</dbReference>
<protein>
    <recommendedName>
        <fullName evidence="18">3,9-dihydroxypterocarpan 6A-monooxygenase</fullName>
    </recommendedName>
</protein>
<evidence type="ECO:0000256" key="2">
    <source>
        <dbReference type="ARBA" id="ARBA00004167"/>
    </source>
</evidence>
<keyword evidence="8 13" id="KW-0560">Oxidoreductase</keyword>
<evidence type="ECO:0000256" key="9">
    <source>
        <dbReference type="ARBA" id="ARBA00023004"/>
    </source>
</evidence>
<comment type="subcellular location">
    <subcellularLocation>
        <location evidence="2">Membrane</location>
        <topology evidence="2">Single-pass membrane protein</topology>
    </subcellularLocation>
</comment>
<name>A0A6A1VDU8_9ROSI</name>
<dbReference type="OrthoDB" id="1470350at2759"/>
<keyword evidence="10 13" id="KW-0503">Monooxygenase</keyword>
<evidence type="ECO:0000256" key="7">
    <source>
        <dbReference type="ARBA" id="ARBA00022989"/>
    </source>
</evidence>
<dbReference type="PRINTS" id="PR00385">
    <property type="entry name" value="P450"/>
</dbReference>
<keyword evidence="9 12" id="KW-0408">Iron</keyword>